<evidence type="ECO:0000313" key="4">
    <source>
        <dbReference type="EMBL" id="KFI86122.1"/>
    </source>
</evidence>
<name>A0A087CS72_9BIFI</name>
<keyword evidence="2" id="KW-1133">Transmembrane helix</keyword>
<feature type="domain" description="Zinc-ribbon" evidence="3">
    <location>
        <begin position="2"/>
        <end position="23"/>
    </location>
</feature>
<feature type="compositionally biased region" description="Polar residues" evidence="1">
    <location>
        <begin position="53"/>
        <end position="63"/>
    </location>
</feature>
<evidence type="ECO:0000256" key="1">
    <source>
        <dbReference type="SAM" id="MobiDB-lite"/>
    </source>
</evidence>
<comment type="caution">
    <text evidence="4">The sequence shown here is derived from an EMBL/GenBank/DDBJ whole genome shotgun (WGS) entry which is preliminary data.</text>
</comment>
<feature type="region of interest" description="Disordered" evidence="1">
    <location>
        <begin position="26"/>
        <end position="74"/>
    </location>
</feature>
<evidence type="ECO:0000256" key="2">
    <source>
        <dbReference type="SAM" id="Phobius"/>
    </source>
</evidence>
<feature type="transmembrane region" description="Helical" evidence="2">
    <location>
        <begin position="83"/>
        <end position="108"/>
    </location>
</feature>
<feature type="transmembrane region" description="Helical" evidence="2">
    <location>
        <begin position="168"/>
        <end position="190"/>
    </location>
</feature>
<reference evidence="4 5" key="1">
    <citation type="submission" date="2014-03" db="EMBL/GenBank/DDBJ databases">
        <title>Genomics of Bifidobacteria.</title>
        <authorList>
            <person name="Ventura M."/>
            <person name="Milani C."/>
            <person name="Lugli G.A."/>
        </authorList>
    </citation>
    <scope>NUCLEOTIDE SEQUENCE [LARGE SCALE GENOMIC DNA]</scope>
    <source>
        <strain evidence="4 5">LMG 14934</strain>
    </source>
</reference>
<organism evidence="4 5">
    <name type="scientific">Bifidobacterium pullorum subsp. saeculare DSM 6531 = LMG 14934</name>
    <dbReference type="NCBI Taxonomy" id="1437611"/>
    <lineage>
        <taxon>Bacteria</taxon>
        <taxon>Bacillati</taxon>
        <taxon>Actinomycetota</taxon>
        <taxon>Actinomycetes</taxon>
        <taxon>Bifidobacteriales</taxon>
        <taxon>Bifidobacteriaceae</taxon>
        <taxon>Bifidobacterium</taxon>
    </lineage>
</organism>
<dbReference type="Pfam" id="PF13240">
    <property type="entry name" value="Zn_Ribbon_1"/>
    <property type="match status" value="1"/>
</dbReference>
<feature type="compositionally biased region" description="Basic and acidic residues" evidence="1">
    <location>
        <begin position="64"/>
        <end position="74"/>
    </location>
</feature>
<dbReference type="InterPro" id="IPR026870">
    <property type="entry name" value="Zinc_ribbon_dom"/>
</dbReference>
<keyword evidence="2" id="KW-0472">Membrane</keyword>
<sequence length="242" mass="25784">MFCRNCGTQLPAGTTVCPSCNTVLSTPAPEPTPMPAPTPVPPRRTPANPPYTYSQPTSVTQPGQERKPKPSIDPKRAEQARILVIKGFASISAIVFGVLALTTLMRFIDTFESIITVFSTYEALATALGIVGYVVCGLLIAVFAALACVPLIHAVLDPAALNRQVIDRAILFGVMLTLISAVLWLCKLVFHEPSDNTVSGVLYQIFAVFGTKGSQCIVPAIIAVVILYVLRVKLLASAAMAD</sequence>
<dbReference type="Proteomes" id="UP000029040">
    <property type="component" value="Unassembled WGS sequence"/>
</dbReference>
<protein>
    <recommendedName>
        <fullName evidence="3">Zinc-ribbon domain-containing protein</fullName>
    </recommendedName>
</protein>
<evidence type="ECO:0000259" key="3">
    <source>
        <dbReference type="Pfam" id="PF13240"/>
    </source>
</evidence>
<keyword evidence="2" id="KW-0812">Transmembrane</keyword>
<dbReference type="AlphaFoldDB" id="A0A087CS72"/>
<proteinExistence type="predicted"/>
<accession>A0A087CS72</accession>
<dbReference type="EMBL" id="JGZM01000007">
    <property type="protein sequence ID" value="KFI86122.1"/>
    <property type="molecule type" value="Genomic_DNA"/>
</dbReference>
<feature type="transmembrane region" description="Helical" evidence="2">
    <location>
        <begin position="128"/>
        <end position="156"/>
    </location>
</feature>
<dbReference type="RefSeq" id="WP_033509943.1">
    <property type="nucleotide sequence ID" value="NZ_JDTM01000011.1"/>
</dbReference>
<feature type="transmembrane region" description="Helical" evidence="2">
    <location>
        <begin position="202"/>
        <end position="230"/>
    </location>
</feature>
<evidence type="ECO:0000313" key="5">
    <source>
        <dbReference type="Proteomes" id="UP000029040"/>
    </source>
</evidence>
<feature type="compositionally biased region" description="Pro residues" evidence="1">
    <location>
        <begin position="28"/>
        <end position="49"/>
    </location>
</feature>
<gene>
    <name evidence="4" type="ORF">BSAE_1722</name>
</gene>